<sequence>MLKPKTICNDNALLWKIGQPKTVYIRAATYGAKTKDKHNIPANMEVKLYLHMNYFDVATIADGMPYDYGSFTALPPSLAFTDKPIYTCVDGNDKAIIHTSADFKVFQTLKSITRIFNIYQTFEGNDSTPPSKLKAVSSFRSEMEAFALHDTAYIHVIGETSILKIISYLKKFKTVQYVNFLLSDFVVTGRFKSQYTRSNPAPSFSLPQPNPEAEKVRQQMIEEYGTEHQLQTTKATSSDISLADSVPADEESKNAAQLYLDTRPQMRARSKPVSAPSLHRRQGAIRRRS</sequence>
<feature type="compositionally biased region" description="Basic residues" evidence="1">
    <location>
        <begin position="278"/>
        <end position="289"/>
    </location>
</feature>
<dbReference type="AlphaFoldDB" id="A0A2V1H2M0"/>
<evidence type="ECO:0000313" key="2">
    <source>
        <dbReference type="EMBL" id="PVZ70259.1"/>
    </source>
</evidence>
<feature type="region of interest" description="Disordered" evidence="1">
    <location>
        <begin position="227"/>
        <end position="289"/>
    </location>
</feature>
<proteinExistence type="predicted"/>
<evidence type="ECO:0000256" key="1">
    <source>
        <dbReference type="SAM" id="MobiDB-lite"/>
    </source>
</evidence>
<keyword evidence="3" id="KW-1185">Reference proteome</keyword>
<comment type="caution">
    <text evidence="2">The sequence shown here is derived from an EMBL/GenBank/DDBJ whole genome shotgun (WGS) entry which is preliminary data.</text>
</comment>
<name>A0A2V1H2M0_9GAMM</name>
<dbReference type="RefSeq" id="WP_116686332.1">
    <property type="nucleotide sequence ID" value="NZ_CAWNYD010000002.1"/>
</dbReference>
<gene>
    <name evidence="2" type="ORF">DC094_06580</name>
</gene>
<feature type="compositionally biased region" description="Polar residues" evidence="1">
    <location>
        <begin position="228"/>
        <end position="240"/>
    </location>
</feature>
<reference evidence="2 3" key="1">
    <citation type="submission" date="2018-04" db="EMBL/GenBank/DDBJ databases">
        <title>Thalassorhabdus spongiae gen. nov., sp. nov., isolated from a marine sponge in South-West Iceland.</title>
        <authorList>
            <person name="Knobloch S."/>
            <person name="Daussin A."/>
            <person name="Johannsson R."/>
            <person name="Marteinsson V.T."/>
        </authorList>
    </citation>
    <scope>NUCLEOTIDE SEQUENCE [LARGE SCALE GENOMIC DNA]</scope>
    <source>
        <strain evidence="2 3">Hp12</strain>
    </source>
</reference>
<evidence type="ECO:0000313" key="3">
    <source>
        <dbReference type="Proteomes" id="UP000244906"/>
    </source>
</evidence>
<organism evidence="2 3">
    <name type="scientific">Pelagibaculum spongiae</name>
    <dbReference type="NCBI Taxonomy" id="2080658"/>
    <lineage>
        <taxon>Bacteria</taxon>
        <taxon>Pseudomonadati</taxon>
        <taxon>Pseudomonadota</taxon>
        <taxon>Gammaproteobacteria</taxon>
        <taxon>Oceanospirillales</taxon>
        <taxon>Pelagibaculum</taxon>
    </lineage>
</organism>
<accession>A0A2V1H2M0</accession>
<protein>
    <submittedName>
        <fullName evidence="2">Uncharacterized protein</fullName>
    </submittedName>
</protein>
<dbReference type="EMBL" id="QDDL01000002">
    <property type="protein sequence ID" value="PVZ70259.1"/>
    <property type="molecule type" value="Genomic_DNA"/>
</dbReference>
<dbReference type="Proteomes" id="UP000244906">
    <property type="component" value="Unassembled WGS sequence"/>
</dbReference>